<organism evidence="2 3">
    <name type="scientific">Papilio machaon</name>
    <name type="common">Old World swallowtail butterfly</name>
    <dbReference type="NCBI Taxonomy" id="76193"/>
    <lineage>
        <taxon>Eukaryota</taxon>
        <taxon>Metazoa</taxon>
        <taxon>Ecdysozoa</taxon>
        <taxon>Arthropoda</taxon>
        <taxon>Hexapoda</taxon>
        <taxon>Insecta</taxon>
        <taxon>Pterygota</taxon>
        <taxon>Neoptera</taxon>
        <taxon>Endopterygota</taxon>
        <taxon>Lepidoptera</taxon>
        <taxon>Glossata</taxon>
        <taxon>Ditrysia</taxon>
        <taxon>Papilionoidea</taxon>
        <taxon>Papilionidae</taxon>
        <taxon>Papilioninae</taxon>
        <taxon>Papilio</taxon>
    </lineage>
</organism>
<reference evidence="2 3" key="1">
    <citation type="journal article" date="2015" name="Nat. Commun.">
        <title>Outbred genome sequencing and CRISPR/Cas9 gene editing in butterflies.</title>
        <authorList>
            <person name="Li X."/>
            <person name="Fan D."/>
            <person name="Zhang W."/>
            <person name="Liu G."/>
            <person name="Zhang L."/>
            <person name="Zhao L."/>
            <person name="Fang X."/>
            <person name="Chen L."/>
            <person name="Dong Y."/>
            <person name="Chen Y."/>
            <person name="Ding Y."/>
            <person name="Zhao R."/>
            <person name="Feng M."/>
            <person name="Zhu Y."/>
            <person name="Feng Y."/>
            <person name="Jiang X."/>
            <person name="Zhu D."/>
            <person name="Xiang H."/>
            <person name="Feng X."/>
            <person name="Li S."/>
            <person name="Wang J."/>
            <person name="Zhang G."/>
            <person name="Kronforst M.R."/>
            <person name="Wang W."/>
        </authorList>
    </citation>
    <scope>NUCLEOTIDE SEQUENCE [LARGE SCALE GENOMIC DNA]</scope>
    <source>
        <strain evidence="2">Ya'a_city_454_Pm</strain>
        <tissue evidence="2">Whole body</tissue>
    </source>
</reference>
<feature type="transmembrane region" description="Helical" evidence="1">
    <location>
        <begin position="6"/>
        <end position="28"/>
    </location>
</feature>
<name>A0A0N1IIF1_PAPMA</name>
<dbReference type="EMBL" id="KQ459890">
    <property type="protein sequence ID" value="KPJ19592.1"/>
    <property type="molecule type" value="Genomic_DNA"/>
</dbReference>
<keyword evidence="1" id="KW-0472">Membrane</keyword>
<evidence type="ECO:0000313" key="3">
    <source>
        <dbReference type="Proteomes" id="UP000053240"/>
    </source>
</evidence>
<accession>A0A0N1IIF1</accession>
<sequence length="67" mass="7888">MRCFNFFYGWFTALSSMLCIPGYMVYLWRVTPGTRMEKFHTIVRIPEDVPALRTKMQAEEQAKHGKA</sequence>
<keyword evidence="1" id="KW-1133">Transmembrane helix</keyword>
<dbReference type="Proteomes" id="UP000053240">
    <property type="component" value="Unassembled WGS sequence"/>
</dbReference>
<evidence type="ECO:0000256" key="1">
    <source>
        <dbReference type="SAM" id="Phobius"/>
    </source>
</evidence>
<dbReference type="InParanoid" id="A0A0N1IIF1"/>
<dbReference type="AlphaFoldDB" id="A0A0N1IIF1"/>
<keyword evidence="3" id="KW-1185">Reference proteome</keyword>
<keyword evidence="1" id="KW-0812">Transmembrane</keyword>
<protein>
    <submittedName>
        <fullName evidence="2">Uncharacterized protein</fullName>
    </submittedName>
</protein>
<proteinExistence type="predicted"/>
<evidence type="ECO:0000313" key="2">
    <source>
        <dbReference type="EMBL" id="KPJ19592.1"/>
    </source>
</evidence>
<gene>
    <name evidence="2" type="ORF">RR48_05978</name>
</gene>